<dbReference type="GO" id="GO:0005739">
    <property type="term" value="C:mitochondrion"/>
    <property type="evidence" value="ECO:0007669"/>
    <property type="project" value="TreeGrafter"/>
</dbReference>
<dbReference type="GO" id="GO:0030150">
    <property type="term" value="P:protein import into mitochondrial matrix"/>
    <property type="evidence" value="ECO:0007669"/>
    <property type="project" value="TreeGrafter"/>
</dbReference>
<protein>
    <recommendedName>
        <fullName evidence="5">DNL-type domain-containing protein</fullName>
    </recommendedName>
</protein>
<evidence type="ECO:0000256" key="3">
    <source>
        <dbReference type="ARBA" id="ARBA00022833"/>
    </source>
</evidence>
<dbReference type="OMA" id="NDNHITI"/>
<accession>G8C2C1</accession>
<evidence type="ECO:0000313" key="6">
    <source>
        <dbReference type="EMBL" id="CCE66299.1"/>
    </source>
</evidence>
<evidence type="ECO:0000256" key="2">
    <source>
        <dbReference type="ARBA" id="ARBA00022771"/>
    </source>
</evidence>
<dbReference type="STRING" id="1071381.G8C2C1"/>
<evidence type="ECO:0000259" key="5">
    <source>
        <dbReference type="PROSITE" id="PS51501"/>
    </source>
</evidence>
<organism evidence="6 7">
    <name type="scientific">Tetrapisispora phaffii (strain ATCC 24235 / CBS 4417 / NBRC 1672 / NRRL Y-8282 / UCD 70-5)</name>
    <name type="common">Yeast</name>
    <name type="synonym">Fabospora phaffii</name>
    <dbReference type="NCBI Taxonomy" id="1071381"/>
    <lineage>
        <taxon>Eukaryota</taxon>
        <taxon>Fungi</taxon>
        <taxon>Dikarya</taxon>
        <taxon>Ascomycota</taxon>
        <taxon>Saccharomycotina</taxon>
        <taxon>Saccharomycetes</taxon>
        <taxon>Saccharomycetales</taxon>
        <taxon>Saccharomycetaceae</taxon>
        <taxon>Tetrapisispora</taxon>
    </lineage>
</organism>
<dbReference type="PROSITE" id="PS51501">
    <property type="entry name" value="ZF_DNL"/>
    <property type="match status" value="1"/>
</dbReference>
<dbReference type="OrthoDB" id="512667at2759"/>
<dbReference type="GO" id="GO:0008270">
    <property type="term" value="F:zinc ion binding"/>
    <property type="evidence" value="ECO:0007669"/>
    <property type="project" value="UniProtKB-KW"/>
</dbReference>
<keyword evidence="7" id="KW-1185">Reference proteome</keyword>
<dbReference type="PANTHER" id="PTHR20922">
    <property type="entry name" value="DNL-TYPE ZINC FINGER PROTEIN"/>
    <property type="match status" value="1"/>
</dbReference>
<evidence type="ECO:0000256" key="4">
    <source>
        <dbReference type="PROSITE-ProRule" id="PRU00834"/>
    </source>
</evidence>
<keyword evidence="3" id="KW-0862">Zinc</keyword>
<sequence>MIRGLLVKNFRLMRSRSAGYLLPITSRYNWICSPSLLNRHIHANASLCEQSQKPGNKQHLGSIKVEQQKLMLAFTCNKCNTRSSHTISKQAYTSGTVMVQCPGCKNRHLIADHLKIFDDNKVTIEDIMKLKGEKVSKSTEDLCFEDIPKDLKDLLGHHAKDAPENLKKPALHADEIHTLPNK</sequence>
<dbReference type="eggNOG" id="KOG3277">
    <property type="taxonomic scope" value="Eukaryota"/>
</dbReference>
<keyword evidence="1" id="KW-0479">Metal-binding</keyword>
<proteinExistence type="predicted"/>
<feature type="domain" description="DNL-type" evidence="5">
    <location>
        <begin position="65"/>
        <end position="160"/>
    </location>
</feature>
<keyword evidence="2 4" id="KW-0863">Zinc-finger</keyword>
<gene>
    <name evidence="6" type="primary">TPHA0P01410</name>
    <name evidence="6" type="ordered locus">TPHA_0P01410</name>
</gene>
<evidence type="ECO:0000256" key="1">
    <source>
        <dbReference type="ARBA" id="ARBA00022723"/>
    </source>
</evidence>
<reference evidence="6 7" key="1">
    <citation type="journal article" date="2011" name="Proc. Natl. Acad. Sci. U.S.A.">
        <title>Evolutionary erosion of yeast sex chromosomes by mating-type switching accidents.</title>
        <authorList>
            <person name="Gordon J.L."/>
            <person name="Armisen D."/>
            <person name="Proux-Wera E."/>
            <person name="Oheigeartaigh S.S."/>
            <person name="Byrne K.P."/>
            <person name="Wolfe K.H."/>
        </authorList>
    </citation>
    <scope>NUCLEOTIDE SEQUENCE [LARGE SCALE GENOMIC DNA]</scope>
    <source>
        <strain evidence="7">ATCC 24235 / CBS 4417 / NBRC 1672 / NRRL Y-8282 / UCD 70-5</strain>
    </source>
</reference>
<dbReference type="Pfam" id="PF05180">
    <property type="entry name" value="zf-DNL"/>
    <property type="match status" value="1"/>
</dbReference>
<dbReference type="GO" id="GO:0050821">
    <property type="term" value="P:protein stabilization"/>
    <property type="evidence" value="ECO:0007669"/>
    <property type="project" value="TreeGrafter"/>
</dbReference>
<dbReference type="RefSeq" id="XP_003688733.1">
    <property type="nucleotide sequence ID" value="XM_003688685.1"/>
</dbReference>
<dbReference type="EMBL" id="HE612871">
    <property type="protein sequence ID" value="CCE66299.1"/>
    <property type="molecule type" value="Genomic_DNA"/>
</dbReference>
<dbReference type="AlphaFoldDB" id="G8C2C1"/>
<name>G8C2C1_TETPH</name>
<dbReference type="GO" id="GO:0006457">
    <property type="term" value="P:protein folding"/>
    <property type="evidence" value="ECO:0007669"/>
    <property type="project" value="TreeGrafter"/>
</dbReference>
<dbReference type="PANTHER" id="PTHR20922:SF13">
    <property type="entry name" value="DNL-TYPE ZINC FINGER PROTEIN"/>
    <property type="match status" value="1"/>
</dbReference>
<dbReference type="HOGENOM" id="CLU_093902_1_0_1"/>
<dbReference type="GeneID" id="11530801"/>
<evidence type="ECO:0000313" key="7">
    <source>
        <dbReference type="Proteomes" id="UP000005666"/>
    </source>
</evidence>
<dbReference type="KEGG" id="tpf:TPHA_0P01410"/>
<dbReference type="InterPro" id="IPR007853">
    <property type="entry name" value="Znf_DNL-typ"/>
</dbReference>
<dbReference type="GO" id="GO:0051087">
    <property type="term" value="F:protein-folding chaperone binding"/>
    <property type="evidence" value="ECO:0007669"/>
    <property type="project" value="TreeGrafter"/>
</dbReference>
<dbReference type="Proteomes" id="UP000005666">
    <property type="component" value="Chromosome 16"/>
</dbReference>
<dbReference type="InterPro" id="IPR024158">
    <property type="entry name" value="Mt_import_TIM15"/>
</dbReference>